<evidence type="ECO:0000313" key="6">
    <source>
        <dbReference type="Proteomes" id="UP000253034"/>
    </source>
</evidence>
<comment type="similarity">
    <text evidence="2">Belongs to the transketolase family.</text>
</comment>
<name>A0A369BCX6_9FIRM</name>
<evidence type="ECO:0000256" key="3">
    <source>
        <dbReference type="ARBA" id="ARBA00023052"/>
    </source>
</evidence>
<dbReference type="RefSeq" id="WP_114297242.1">
    <property type="nucleotide sequence ID" value="NZ_QPJT01000007.1"/>
</dbReference>
<dbReference type="InterPro" id="IPR005474">
    <property type="entry name" value="Transketolase_N"/>
</dbReference>
<dbReference type="EMBL" id="QPJT01000007">
    <property type="protein sequence ID" value="RCX17524.1"/>
    <property type="molecule type" value="Genomic_DNA"/>
</dbReference>
<keyword evidence="6" id="KW-1185">Reference proteome</keyword>
<reference evidence="5 6" key="1">
    <citation type="submission" date="2018-07" db="EMBL/GenBank/DDBJ databases">
        <title>Genomic Encyclopedia of Type Strains, Phase IV (KMG-IV): sequencing the most valuable type-strain genomes for metagenomic binning, comparative biology and taxonomic classification.</title>
        <authorList>
            <person name="Goeker M."/>
        </authorList>
    </citation>
    <scope>NUCLEOTIDE SEQUENCE [LARGE SCALE GENOMIC DNA]</scope>
    <source>
        <strain evidence="5 6">DSM 27016</strain>
    </source>
</reference>
<dbReference type="Gene3D" id="3.40.50.970">
    <property type="match status" value="1"/>
</dbReference>
<accession>A0A369BCX6</accession>
<dbReference type="InterPro" id="IPR029061">
    <property type="entry name" value="THDP-binding"/>
</dbReference>
<dbReference type="CDD" id="cd02012">
    <property type="entry name" value="TPP_TK"/>
    <property type="match status" value="1"/>
</dbReference>
<sequence length="272" mass="29672">MNSVVNDLEKRAKEIRLNIVKMIGPGKTGHFGGSCSAADIVTALYFWKMRHDPKNPKWSERDRLILSKGHAAIVQYAALAMCGYFPEEELYGLKKLGSMLQGHPDLRKIAGIEANTGSLGQGLSISCGIAAGAKIDGMGYKVYCIVGDGELAEGQIWEAAMAAAHYRLDNLTGIIDCNKLQATGAIKERFDTFPMKEKWEAFGWNTIEIDGHDMEQIMDGLSCADKVKGKPTMIIAHTVKGKGIEIAENNAAFHNGMLTKEQYELACGALMD</sequence>
<comment type="caution">
    <text evidence="5">The sequence shown here is derived from an EMBL/GenBank/DDBJ whole genome shotgun (WGS) entry which is preliminary data.</text>
</comment>
<gene>
    <name evidence="5" type="ORF">DFR58_10770</name>
</gene>
<dbReference type="OrthoDB" id="8732661at2"/>
<dbReference type="Pfam" id="PF00456">
    <property type="entry name" value="Transketolase_N"/>
    <property type="match status" value="1"/>
</dbReference>
<evidence type="ECO:0000313" key="5">
    <source>
        <dbReference type="EMBL" id="RCX17524.1"/>
    </source>
</evidence>
<dbReference type="PANTHER" id="PTHR47514">
    <property type="entry name" value="TRANSKETOLASE N-TERMINAL SECTION-RELATED"/>
    <property type="match status" value="1"/>
</dbReference>
<dbReference type="AlphaFoldDB" id="A0A369BCX6"/>
<dbReference type="SUPFAM" id="SSF52518">
    <property type="entry name" value="Thiamin diphosphate-binding fold (THDP-binding)"/>
    <property type="match status" value="1"/>
</dbReference>
<dbReference type="Proteomes" id="UP000253034">
    <property type="component" value="Unassembled WGS sequence"/>
</dbReference>
<comment type="cofactor">
    <cofactor evidence="1">
        <name>thiamine diphosphate</name>
        <dbReference type="ChEBI" id="CHEBI:58937"/>
    </cofactor>
</comment>
<keyword evidence="3" id="KW-0786">Thiamine pyrophosphate</keyword>
<dbReference type="PANTHER" id="PTHR47514:SF1">
    <property type="entry name" value="TRANSKETOLASE N-TERMINAL SECTION-RELATED"/>
    <property type="match status" value="1"/>
</dbReference>
<evidence type="ECO:0000256" key="1">
    <source>
        <dbReference type="ARBA" id="ARBA00001964"/>
    </source>
</evidence>
<organism evidence="5 6">
    <name type="scientific">Anaerobacterium chartisolvens</name>
    <dbReference type="NCBI Taxonomy" id="1297424"/>
    <lineage>
        <taxon>Bacteria</taxon>
        <taxon>Bacillati</taxon>
        <taxon>Bacillota</taxon>
        <taxon>Clostridia</taxon>
        <taxon>Eubacteriales</taxon>
        <taxon>Oscillospiraceae</taxon>
        <taxon>Anaerobacterium</taxon>
    </lineage>
</organism>
<proteinExistence type="inferred from homology"/>
<feature type="domain" description="Transketolase N-terminal" evidence="4">
    <location>
        <begin position="11"/>
        <end position="262"/>
    </location>
</feature>
<evidence type="ECO:0000259" key="4">
    <source>
        <dbReference type="Pfam" id="PF00456"/>
    </source>
</evidence>
<protein>
    <submittedName>
        <fullName evidence="5">Transketolase</fullName>
    </submittedName>
</protein>
<evidence type="ECO:0000256" key="2">
    <source>
        <dbReference type="ARBA" id="ARBA00007131"/>
    </source>
</evidence>